<sequence length="361" mass="39633">MTSPLVLLTGATGFVGAHVLHELITNNHRVIAPIRPCSLAKTDFFLKKYINHPGALQFVEVADQTDTAVMLPLLEGVTAVIHTASVIPNGVQPARGVEKDMLEPVLGMITALFEACLQVDTVKRFVFTSSTVAVYGTIDLTKKEYTEDDWNPLTLAETTKKWDPVKAYSSTKIFGEKRLAELTKENKPAFDVVVLCLTMVLGKSHHDVTNVLSLGGPAGALWFYSLLNQPQVPHNGYPQFINSADAAIAHFAAITAPLTRTPDVVHRYLISGGTFSFHRVIRSLLKHYPQLEGILPTADPAKYDEVFPSFATEKAKKELGVRLDKGWEQSIVEELFGAVAQEVKLGRSWSDFGCASMVNKD</sequence>
<dbReference type="SUPFAM" id="SSF51735">
    <property type="entry name" value="NAD(P)-binding Rossmann-fold domains"/>
    <property type="match status" value="1"/>
</dbReference>
<gene>
    <name evidence="4" type="ORF">Q9L58_005189</name>
</gene>
<dbReference type="InterPro" id="IPR036291">
    <property type="entry name" value="NAD(P)-bd_dom_sf"/>
</dbReference>
<evidence type="ECO:0000256" key="2">
    <source>
        <dbReference type="ARBA" id="ARBA00023445"/>
    </source>
</evidence>
<comment type="similarity">
    <text evidence="2">Belongs to the NAD(P)-dependent epimerase/dehydratase family. Dihydroflavonol-4-reductase subfamily.</text>
</comment>
<evidence type="ECO:0000313" key="5">
    <source>
        <dbReference type="Proteomes" id="UP001447188"/>
    </source>
</evidence>
<dbReference type="Gene3D" id="3.40.50.720">
    <property type="entry name" value="NAD(P)-binding Rossmann-like Domain"/>
    <property type="match status" value="1"/>
</dbReference>
<protein>
    <recommendedName>
        <fullName evidence="3">NAD-dependent epimerase/dehydratase domain-containing protein</fullName>
    </recommendedName>
</protein>
<dbReference type="PANTHER" id="PTHR10366">
    <property type="entry name" value="NAD DEPENDENT EPIMERASE/DEHYDRATASE"/>
    <property type="match status" value="1"/>
</dbReference>
<dbReference type="InterPro" id="IPR001509">
    <property type="entry name" value="Epimerase_deHydtase"/>
</dbReference>
<comment type="caution">
    <text evidence="4">The sequence shown here is derived from an EMBL/GenBank/DDBJ whole genome shotgun (WGS) entry which is preliminary data.</text>
</comment>
<proteinExistence type="inferred from homology"/>
<evidence type="ECO:0000259" key="3">
    <source>
        <dbReference type="Pfam" id="PF01370"/>
    </source>
</evidence>
<organism evidence="4 5">
    <name type="scientific">Discina gigas</name>
    <dbReference type="NCBI Taxonomy" id="1032678"/>
    <lineage>
        <taxon>Eukaryota</taxon>
        <taxon>Fungi</taxon>
        <taxon>Dikarya</taxon>
        <taxon>Ascomycota</taxon>
        <taxon>Pezizomycotina</taxon>
        <taxon>Pezizomycetes</taxon>
        <taxon>Pezizales</taxon>
        <taxon>Discinaceae</taxon>
        <taxon>Discina</taxon>
    </lineage>
</organism>
<accession>A0ABR3GIT8</accession>
<keyword evidence="5" id="KW-1185">Reference proteome</keyword>
<dbReference type="PANTHER" id="PTHR10366:SF564">
    <property type="entry name" value="STEROL-4-ALPHA-CARBOXYLATE 3-DEHYDROGENASE, DECARBOXYLATING"/>
    <property type="match status" value="1"/>
</dbReference>
<name>A0ABR3GIT8_9PEZI</name>
<dbReference type="Pfam" id="PF01370">
    <property type="entry name" value="Epimerase"/>
    <property type="match status" value="1"/>
</dbReference>
<dbReference type="InterPro" id="IPR050425">
    <property type="entry name" value="NAD(P)_dehydrat-like"/>
</dbReference>
<keyword evidence="1" id="KW-0560">Oxidoreductase</keyword>
<feature type="domain" description="NAD-dependent epimerase/dehydratase" evidence="3">
    <location>
        <begin position="6"/>
        <end position="213"/>
    </location>
</feature>
<evidence type="ECO:0000256" key="1">
    <source>
        <dbReference type="ARBA" id="ARBA00023002"/>
    </source>
</evidence>
<evidence type="ECO:0000313" key="4">
    <source>
        <dbReference type="EMBL" id="KAL0635848.1"/>
    </source>
</evidence>
<dbReference type="Proteomes" id="UP001447188">
    <property type="component" value="Unassembled WGS sequence"/>
</dbReference>
<reference evidence="4 5" key="1">
    <citation type="submission" date="2024-02" db="EMBL/GenBank/DDBJ databases">
        <title>Discinaceae phylogenomics.</title>
        <authorList>
            <person name="Dirks A.C."/>
            <person name="James T.Y."/>
        </authorList>
    </citation>
    <scope>NUCLEOTIDE SEQUENCE [LARGE SCALE GENOMIC DNA]</scope>
    <source>
        <strain evidence="4 5">ACD0624</strain>
    </source>
</reference>
<dbReference type="EMBL" id="JBBBZM010000061">
    <property type="protein sequence ID" value="KAL0635848.1"/>
    <property type="molecule type" value="Genomic_DNA"/>
</dbReference>